<accession>A0ABY7DZD0</accession>
<reference evidence="1" key="1">
    <citation type="submission" date="2022-11" db="EMBL/GenBank/DDBJ databases">
        <title>Centuries of genome instability and evolution in soft-shell clam transmissible cancer (bioRxiv).</title>
        <authorList>
            <person name="Hart S.F.M."/>
            <person name="Yonemitsu M.A."/>
            <person name="Giersch R.M."/>
            <person name="Beal B.F."/>
            <person name="Arriagada G."/>
            <person name="Davis B.W."/>
            <person name="Ostrander E.A."/>
            <person name="Goff S.P."/>
            <person name="Metzger M.J."/>
        </authorList>
    </citation>
    <scope>NUCLEOTIDE SEQUENCE</scope>
    <source>
        <strain evidence="1">MELC-2E11</strain>
        <tissue evidence="1">Siphon/mantle</tissue>
    </source>
</reference>
<dbReference type="EMBL" id="CP111015">
    <property type="protein sequence ID" value="WAR01621.1"/>
    <property type="molecule type" value="Genomic_DNA"/>
</dbReference>
<evidence type="ECO:0000313" key="1">
    <source>
        <dbReference type="EMBL" id="WAR01621.1"/>
    </source>
</evidence>
<keyword evidence="2" id="KW-1185">Reference proteome</keyword>
<proteinExistence type="predicted"/>
<gene>
    <name evidence="1" type="ORF">MAR_008179</name>
</gene>
<protein>
    <submittedName>
        <fullName evidence="1">Uncharacterized protein</fullName>
    </submittedName>
</protein>
<evidence type="ECO:0000313" key="2">
    <source>
        <dbReference type="Proteomes" id="UP001164746"/>
    </source>
</evidence>
<sequence>MYLAGTLTPPTFINFKPEEGARAKEQCVFVRMNVLPWERMRSTWNQ</sequence>
<organism evidence="1 2">
    <name type="scientific">Mya arenaria</name>
    <name type="common">Soft-shell clam</name>
    <dbReference type="NCBI Taxonomy" id="6604"/>
    <lineage>
        <taxon>Eukaryota</taxon>
        <taxon>Metazoa</taxon>
        <taxon>Spiralia</taxon>
        <taxon>Lophotrochozoa</taxon>
        <taxon>Mollusca</taxon>
        <taxon>Bivalvia</taxon>
        <taxon>Autobranchia</taxon>
        <taxon>Heteroconchia</taxon>
        <taxon>Euheterodonta</taxon>
        <taxon>Imparidentia</taxon>
        <taxon>Neoheterodontei</taxon>
        <taxon>Myida</taxon>
        <taxon>Myoidea</taxon>
        <taxon>Myidae</taxon>
        <taxon>Mya</taxon>
    </lineage>
</organism>
<dbReference type="Proteomes" id="UP001164746">
    <property type="component" value="Chromosome 4"/>
</dbReference>
<name>A0ABY7DZD0_MYAAR</name>